<evidence type="ECO:0000313" key="1">
    <source>
        <dbReference type="EMBL" id="QHT06653.1"/>
    </source>
</evidence>
<accession>A0A6C0CQT2</accession>
<dbReference type="AlphaFoldDB" id="A0A6C0CQT2"/>
<reference evidence="1" key="1">
    <citation type="journal article" date="2020" name="Nature">
        <title>Giant virus diversity and host interactions through global metagenomics.</title>
        <authorList>
            <person name="Schulz F."/>
            <person name="Roux S."/>
            <person name="Paez-Espino D."/>
            <person name="Jungbluth S."/>
            <person name="Walsh D.A."/>
            <person name="Denef V.J."/>
            <person name="McMahon K.D."/>
            <person name="Konstantinidis K.T."/>
            <person name="Eloe-Fadrosh E.A."/>
            <person name="Kyrpides N.C."/>
            <person name="Woyke T."/>
        </authorList>
    </citation>
    <scope>NUCLEOTIDE SEQUENCE</scope>
    <source>
        <strain evidence="1">GVMAG-M-3300021425-30</strain>
    </source>
</reference>
<protein>
    <submittedName>
        <fullName evidence="1">Uncharacterized protein</fullName>
    </submittedName>
</protein>
<dbReference type="EMBL" id="MN739473">
    <property type="protein sequence ID" value="QHT06653.1"/>
    <property type="molecule type" value="Genomic_DNA"/>
</dbReference>
<proteinExistence type="predicted"/>
<name>A0A6C0CQT2_9ZZZZ</name>
<organism evidence="1">
    <name type="scientific">viral metagenome</name>
    <dbReference type="NCBI Taxonomy" id="1070528"/>
    <lineage>
        <taxon>unclassified sequences</taxon>
        <taxon>metagenomes</taxon>
        <taxon>organismal metagenomes</taxon>
    </lineage>
</organism>
<sequence>MSIKRQTEYTYTIMQLRSGTVVTNNSNENSWVPSLDGNDYIPHTLTSAYPWEWAKTVRDALTYEGHWDEKYSYEFMDYLSRTSDTWMGAYWHKDASSDTKTFGDALWQVIEHFDATAQHLTQRVRTRSLTEYLDETHGYWQGIMRVANDLRVEWRVAQQTTY</sequence>